<comment type="function">
    <text evidence="1">Transfers the gamma-phosphate of ATP to the 4'-position of a tetraacyldisaccharide 1-phosphate intermediate (termed DS-1-P) to form tetraacyldisaccharide 1,4'-bis-phosphate (lipid IVA).</text>
</comment>
<evidence type="ECO:0000256" key="3">
    <source>
        <dbReference type="ARBA" id="ARBA00012071"/>
    </source>
</evidence>
<evidence type="ECO:0000256" key="2">
    <source>
        <dbReference type="ARBA" id="ARBA00004870"/>
    </source>
</evidence>
<evidence type="ECO:0000313" key="13">
    <source>
        <dbReference type="EMBL" id="GAA0880001.1"/>
    </source>
</evidence>
<sequence length="293" mass="32975">MVEFLIRNLRGEFEIGSLSRGYGRKTRGFFQAKHESSPAEIGDEPLQIFQKFDGKVPVFVGEDRVSALEKIAGMYPGVKAVILDDAFQHRKLKADFYCLLTPYFSPFSGDYLLPMGKLRESRSGARRADVLVVTKCPETLSLAQKQKTEAELRPYLEQKVPVFFSKIGYGEPYAIAHSVSFAGAVILLAGLADDGPFVSYCQGRFDVLEVLSYPDHYDYGRDELGRIAQLAEKHLQQKPVLLTTEKDAVKLKSLANQGFLGEIPIFVLPIEAQFESKDKQMLLSYIREKFSKK</sequence>
<evidence type="ECO:0000256" key="10">
    <source>
        <dbReference type="ARBA" id="ARBA00022840"/>
    </source>
</evidence>
<accession>A0ABP3YEZ8</accession>
<evidence type="ECO:0000313" key="14">
    <source>
        <dbReference type="Proteomes" id="UP001500469"/>
    </source>
</evidence>
<dbReference type="InterPro" id="IPR003758">
    <property type="entry name" value="LpxK"/>
</dbReference>
<organism evidence="13 14">
    <name type="scientific">Algoriphagus jejuensis</name>
    <dbReference type="NCBI Taxonomy" id="419934"/>
    <lineage>
        <taxon>Bacteria</taxon>
        <taxon>Pseudomonadati</taxon>
        <taxon>Bacteroidota</taxon>
        <taxon>Cytophagia</taxon>
        <taxon>Cytophagales</taxon>
        <taxon>Cyclobacteriaceae</taxon>
        <taxon>Algoriphagus</taxon>
    </lineage>
</organism>
<dbReference type="PANTHER" id="PTHR42724">
    <property type="entry name" value="TETRAACYLDISACCHARIDE 4'-KINASE"/>
    <property type="match status" value="1"/>
</dbReference>
<evidence type="ECO:0000256" key="8">
    <source>
        <dbReference type="ARBA" id="ARBA00022741"/>
    </source>
</evidence>
<dbReference type="NCBIfam" id="TIGR00682">
    <property type="entry name" value="lpxK"/>
    <property type="match status" value="1"/>
</dbReference>
<evidence type="ECO:0000256" key="6">
    <source>
        <dbReference type="ARBA" id="ARBA00022556"/>
    </source>
</evidence>
<gene>
    <name evidence="13" type="primary">lpxK</name>
    <name evidence="13" type="ORF">GCM10009119_29710</name>
</gene>
<comment type="caution">
    <text evidence="13">The sequence shown here is derived from an EMBL/GenBank/DDBJ whole genome shotgun (WGS) entry which is preliminary data.</text>
</comment>
<keyword evidence="6" id="KW-0441">Lipid A biosynthesis</keyword>
<reference evidence="14" key="1">
    <citation type="journal article" date="2019" name="Int. J. Syst. Evol. Microbiol.">
        <title>The Global Catalogue of Microorganisms (GCM) 10K type strain sequencing project: providing services to taxonomists for standard genome sequencing and annotation.</title>
        <authorList>
            <consortium name="The Broad Institute Genomics Platform"/>
            <consortium name="The Broad Institute Genome Sequencing Center for Infectious Disease"/>
            <person name="Wu L."/>
            <person name="Ma J."/>
        </authorList>
    </citation>
    <scope>NUCLEOTIDE SEQUENCE [LARGE SCALE GENOMIC DNA]</scope>
    <source>
        <strain evidence="14">JCM 16112</strain>
    </source>
</reference>
<keyword evidence="10" id="KW-0067">ATP-binding</keyword>
<proteinExistence type="predicted"/>
<evidence type="ECO:0000256" key="11">
    <source>
        <dbReference type="ARBA" id="ARBA00023098"/>
    </source>
</evidence>
<name>A0ABP3YEZ8_9BACT</name>
<dbReference type="EMBL" id="BAAAFI010000038">
    <property type="protein sequence ID" value="GAA0880001.1"/>
    <property type="molecule type" value="Genomic_DNA"/>
</dbReference>
<protein>
    <recommendedName>
        <fullName evidence="4 12">Tetraacyldisaccharide 4'-kinase</fullName>
        <ecNumber evidence="3 12">2.7.1.130</ecNumber>
    </recommendedName>
</protein>
<dbReference type="EC" id="2.7.1.130" evidence="3 12"/>
<keyword evidence="11" id="KW-0443">Lipid metabolism</keyword>
<keyword evidence="14" id="KW-1185">Reference proteome</keyword>
<dbReference type="PANTHER" id="PTHR42724:SF1">
    <property type="entry name" value="TETRAACYLDISACCHARIDE 4'-KINASE, MITOCHONDRIAL-RELATED"/>
    <property type="match status" value="1"/>
</dbReference>
<evidence type="ECO:0000256" key="9">
    <source>
        <dbReference type="ARBA" id="ARBA00022777"/>
    </source>
</evidence>
<dbReference type="Pfam" id="PF02606">
    <property type="entry name" value="LpxK"/>
    <property type="match status" value="1"/>
</dbReference>
<keyword evidence="8" id="KW-0547">Nucleotide-binding</keyword>
<comment type="pathway">
    <text evidence="2">Glycolipid biosynthesis; lipid IV(A) biosynthesis; lipid IV(A) from (3R)-3-hydroxytetradecanoyl-[acyl-carrier-protein] and UDP-N-acetyl-alpha-D-glucosamine: step 6/6.</text>
</comment>
<evidence type="ECO:0000256" key="7">
    <source>
        <dbReference type="ARBA" id="ARBA00022679"/>
    </source>
</evidence>
<keyword evidence="7" id="KW-0808">Transferase</keyword>
<keyword evidence="5" id="KW-0444">Lipid biosynthesis</keyword>
<evidence type="ECO:0000256" key="12">
    <source>
        <dbReference type="NCBIfam" id="TIGR00682"/>
    </source>
</evidence>
<dbReference type="Proteomes" id="UP001500469">
    <property type="component" value="Unassembled WGS sequence"/>
</dbReference>
<evidence type="ECO:0000256" key="5">
    <source>
        <dbReference type="ARBA" id="ARBA00022516"/>
    </source>
</evidence>
<keyword evidence="9" id="KW-0418">Kinase</keyword>
<evidence type="ECO:0000256" key="4">
    <source>
        <dbReference type="ARBA" id="ARBA00016436"/>
    </source>
</evidence>
<evidence type="ECO:0000256" key="1">
    <source>
        <dbReference type="ARBA" id="ARBA00002274"/>
    </source>
</evidence>